<feature type="region of interest" description="Disordered" evidence="1">
    <location>
        <begin position="361"/>
        <end position="380"/>
    </location>
</feature>
<accession>A0A4U0VGE3</accession>
<dbReference type="Proteomes" id="UP000310066">
    <property type="component" value="Unassembled WGS sequence"/>
</dbReference>
<reference evidence="2 3" key="1">
    <citation type="submission" date="2017-03" db="EMBL/GenBank/DDBJ databases">
        <title>Genomes of endolithic fungi from Antarctica.</title>
        <authorList>
            <person name="Coleine C."/>
            <person name="Masonjones S."/>
            <person name="Stajich J.E."/>
        </authorList>
    </citation>
    <scope>NUCLEOTIDE SEQUENCE [LARGE SCALE GENOMIC DNA]</scope>
    <source>
        <strain evidence="2 3">CCFEE 5311</strain>
    </source>
</reference>
<dbReference type="EMBL" id="NAJP01000004">
    <property type="protein sequence ID" value="TKA48271.1"/>
    <property type="molecule type" value="Genomic_DNA"/>
</dbReference>
<evidence type="ECO:0000313" key="3">
    <source>
        <dbReference type="Proteomes" id="UP000310066"/>
    </source>
</evidence>
<dbReference type="SUPFAM" id="SSF53474">
    <property type="entry name" value="alpha/beta-Hydrolases"/>
    <property type="match status" value="1"/>
</dbReference>
<dbReference type="InterPro" id="IPR029058">
    <property type="entry name" value="AB_hydrolase_fold"/>
</dbReference>
<comment type="caution">
    <text evidence="2">The sequence shown here is derived from an EMBL/GenBank/DDBJ whole genome shotgun (WGS) entry which is preliminary data.</text>
</comment>
<evidence type="ECO:0000313" key="2">
    <source>
        <dbReference type="EMBL" id="TKA48271.1"/>
    </source>
</evidence>
<gene>
    <name evidence="2" type="ORF">B0A54_01764</name>
</gene>
<evidence type="ECO:0008006" key="4">
    <source>
        <dbReference type="Google" id="ProtNLM"/>
    </source>
</evidence>
<evidence type="ECO:0000256" key="1">
    <source>
        <dbReference type="SAM" id="MobiDB-lite"/>
    </source>
</evidence>
<dbReference type="OrthoDB" id="5371334at2759"/>
<organism evidence="2 3">
    <name type="scientific">Friedmanniomyces endolithicus</name>
    <dbReference type="NCBI Taxonomy" id="329885"/>
    <lineage>
        <taxon>Eukaryota</taxon>
        <taxon>Fungi</taxon>
        <taxon>Dikarya</taxon>
        <taxon>Ascomycota</taxon>
        <taxon>Pezizomycotina</taxon>
        <taxon>Dothideomycetes</taxon>
        <taxon>Dothideomycetidae</taxon>
        <taxon>Mycosphaerellales</taxon>
        <taxon>Teratosphaeriaceae</taxon>
        <taxon>Friedmanniomyces</taxon>
    </lineage>
</organism>
<dbReference type="Gene3D" id="3.40.50.1820">
    <property type="entry name" value="alpha/beta hydrolase"/>
    <property type="match status" value="1"/>
</dbReference>
<name>A0A4U0VGE3_9PEZI</name>
<protein>
    <recommendedName>
        <fullName evidence="4">AB hydrolase-1 domain-containing protein</fullName>
    </recommendedName>
</protein>
<dbReference type="STRING" id="329885.A0A4U0VGE3"/>
<dbReference type="AlphaFoldDB" id="A0A4U0VGE3"/>
<sequence>MAKETTASELHKALTTNLSSHFEHFSIKLDNGATLTGISHVPASEPSSSNGRPLLVGHHGATCSSHTFDTSPEDTASIYSRMLGVPFVAFNRPNYIDSSGWLVDRSSSEPDNPQFKAKEGNSFFEEEARWLHEFILPALWTEFGIPNGCTGLVTLSHSMAVPIMIIAISSYSAQAEHERKFQWAGAILYGFAEIHTKHSSDAVVRDMSDPHREPNEIPPGQDARIHIPPMKPDTMADLMCGPEGVVPDNEIRGLVKQAMQPFLAAEATEMDAWWPQHAAKYKAGVEIPILYALGEYDWVWQGSKRNVDAFCKGFVNAPRIEGALVAGAPHAIHLGRTGRGWWVRCFGFAIEVAESMAFGEEEGRPDNFEQGEWPEEAVSA</sequence>
<proteinExistence type="predicted"/>